<name>A0A8H6FL36_9LECA</name>
<comment type="caution">
    <text evidence="3">The sequence shown here is derived from an EMBL/GenBank/DDBJ whole genome shotgun (WGS) entry which is preliminary data.</text>
</comment>
<feature type="compositionally biased region" description="Basic and acidic residues" evidence="1">
    <location>
        <begin position="159"/>
        <end position="174"/>
    </location>
</feature>
<keyword evidence="4" id="KW-1185">Reference proteome</keyword>
<evidence type="ECO:0000256" key="2">
    <source>
        <dbReference type="SAM" id="SignalP"/>
    </source>
</evidence>
<feature type="chain" id="PRO_5034604234" evidence="2">
    <location>
        <begin position="18"/>
        <end position="254"/>
    </location>
</feature>
<evidence type="ECO:0000256" key="1">
    <source>
        <dbReference type="SAM" id="MobiDB-lite"/>
    </source>
</evidence>
<feature type="signal peptide" evidence="2">
    <location>
        <begin position="1"/>
        <end position="17"/>
    </location>
</feature>
<dbReference type="Proteomes" id="UP000593566">
    <property type="component" value="Unassembled WGS sequence"/>
</dbReference>
<keyword evidence="2" id="KW-0732">Signal</keyword>
<feature type="compositionally biased region" description="Low complexity" evidence="1">
    <location>
        <begin position="195"/>
        <end position="211"/>
    </location>
</feature>
<proteinExistence type="predicted"/>
<feature type="compositionally biased region" description="Low complexity" evidence="1">
    <location>
        <begin position="219"/>
        <end position="254"/>
    </location>
</feature>
<feature type="compositionally biased region" description="Gly residues" evidence="1">
    <location>
        <begin position="123"/>
        <end position="136"/>
    </location>
</feature>
<protein>
    <submittedName>
        <fullName evidence="3">Uncharacterized protein</fullName>
    </submittedName>
</protein>
<feature type="region of interest" description="Disordered" evidence="1">
    <location>
        <begin position="83"/>
        <end position="254"/>
    </location>
</feature>
<accession>A0A8H6FL36</accession>
<gene>
    <name evidence="3" type="ORF">HO133_004857</name>
</gene>
<dbReference type="GeneID" id="59333263"/>
<dbReference type="AlphaFoldDB" id="A0A8H6FL36"/>
<evidence type="ECO:0000313" key="3">
    <source>
        <dbReference type="EMBL" id="KAF6230513.1"/>
    </source>
</evidence>
<feature type="compositionally biased region" description="Low complexity" evidence="1">
    <location>
        <begin position="86"/>
        <end position="122"/>
    </location>
</feature>
<dbReference type="EMBL" id="JACCJB010000002">
    <property type="protein sequence ID" value="KAF6230513.1"/>
    <property type="molecule type" value="Genomic_DNA"/>
</dbReference>
<reference evidence="3 4" key="1">
    <citation type="journal article" date="2020" name="Genomics">
        <title>Complete, high-quality genomes from long-read metagenomic sequencing of two wolf lichen thalli reveals enigmatic genome architecture.</title>
        <authorList>
            <person name="McKenzie S.K."/>
            <person name="Walston R.F."/>
            <person name="Allen J.L."/>
        </authorList>
    </citation>
    <scope>NUCLEOTIDE SEQUENCE [LARGE SCALE GENOMIC DNA]</scope>
    <source>
        <strain evidence="3">WasteWater1</strain>
    </source>
</reference>
<sequence length="254" mass="25523">MLPQLWLFTILTPLVLGVPVPRVSVIPSVRSSDRTSDIETSDGPRKMGIDHANKASWHLKGDQKGAGSKTVVVGQGSPSLGGYTAHGTGVSHSGGSVLNGRQGSSISGQASGINPPRSLSTGISGGTSGTPSGGTLGETLEESSDGSSRGTSSDSGQSEELKEGGSYEGHGEHGKHGKHGGGMKWGEMHKQVEPNGSGSTTGSASNTGSDRTTTDRKGTTTSTNTGSEDTTGTITGSESSTGSDGTTTSISKHK</sequence>
<organism evidence="3 4">
    <name type="scientific">Letharia lupina</name>
    <dbReference type="NCBI Taxonomy" id="560253"/>
    <lineage>
        <taxon>Eukaryota</taxon>
        <taxon>Fungi</taxon>
        <taxon>Dikarya</taxon>
        <taxon>Ascomycota</taxon>
        <taxon>Pezizomycotina</taxon>
        <taxon>Lecanoromycetes</taxon>
        <taxon>OSLEUM clade</taxon>
        <taxon>Lecanoromycetidae</taxon>
        <taxon>Lecanorales</taxon>
        <taxon>Lecanorineae</taxon>
        <taxon>Parmeliaceae</taxon>
        <taxon>Letharia</taxon>
    </lineage>
</organism>
<dbReference type="RefSeq" id="XP_037157770.1">
    <property type="nucleotide sequence ID" value="XM_037295769.1"/>
</dbReference>
<evidence type="ECO:0000313" key="4">
    <source>
        <dbReference type="Proteomes" id="UP000593566"/>
    </source>
</evidence>
<feature type="compositionally biased region" description="Low complexity" evidence="1">
    <location>
        <begin position="145"/>
        <end position="158"/>
    </location>
</feature>